<dbReference type="EMBL" id="CM042013">
    <property type="protein sequence ID" value="KAI3737187.1"/>
    <property type="molecule type" value="Genomic_DNA"/>
</dbReference>
<dbReference type="Proteomes" id="UP001055811">
    <property type="component" value="Linkage Group LG05"/>
</dbReference>
<sequence>MKFTYRIFLVTFVQLKHMEDLHLYILLLGFAWSIFNRYFVPKINKLPPAPFSALTVICYLSFFKQPIHRIFNHIASRNGPILLLHLGCRRVLLISSSSAAEELFSKTKTDRVFANRPKLVVGKQFGSNYTNLAWAPHGAHWVHLRRVSCLEILPFHRQPDQHDSLTHEVKMLLGRLYHAEKKFVELKPLFLDLVVNVMMRMFAGKGFCPKKIASEGNGMKSTSLLDYVTHSFRMTTDEPDVGYFMPILKLLGLNLEQRCKELQKIGDSLMDSLIEKLRTRKHEIEGSAQNEGKVIELLLARQKENPKRYPDELIRGLVQVLMSAGTDTSVGVLEWAFSLLLNHPEVLRKAQNEIENYVGNDRFLEQSDIENLPYLRCIVKETLRMYPVAPLLVPHESSRECTIGGYYIPKGTMLMVNAWAIHNDPKIWIEPEKFKPERFEKIVDEKDGFKLIPFGYGRRSCPGKHMAMRVITFALGSLLHSFEWERVSEKMVDMTEQTGLALFKAQPLMAKCHPRMNMVNLLSGI</sequence>
<organism evidence="1 2">
    <name type="scientific">Cichorium intybus</name>
    <name type="common">Chicory</name>
    <dbReference type="NCBI Taxonomy" id="13427"/>
    <lineage>
        <taxon>Eukaryota</taxon>
        <taxon>Viridiplantae</taxon>
        <taxon>Streptophyta</taxon>
        <taxon>Embryophyta</taxon>
        <taxon>Tracheophyta</taxon>
        <taxon>Spermatophyta</taxon>
        <taxon>Magnoliopsida</taxon>
        <taxon>eudicotyledons</taxon>
        <taxon>Gunneridae</taxon>
        <taxon>Pentapetalae</taxon>
        <taxon>asterids</taxon>
        <taxon>campanulids</taxon>
        <taxon>Asterales</taxon>
        <taxon>Asteraceae</taxon>
        <taxon>Cichorioideae</taxon>
        <taxon>Cichorieae</taxon>
        <taxon>Cichoriinae</taxon>
        <taxon>Cichorium</taxon>
    </lineage>
</organism>
<accession>A0ACB9CSX1</accession>
<evidence type="ECO:0000313" key="2">
    <source>
        <dbReference type="Proteomes" id="UP001055811"/>
    </source>
</evidence>
<evidence type="ECO:0000313" key="1">
    <source>
        <dbReference type="EMBL" id="KAI3737187.1"/>
    </source>
</evidence>
<reference evidence="2" key="1">
    <citation type="journal article" date="2022" name="Mol. Ecol. Resour.">
        <title>The genomes of chicory, endive, great burdock and yacon provide insights into Asteraceae palaeo-polyploidization history and plant inulin production.</title>
        <authorList>
            <person name="Fan W."/>
            <person name="Wang S."/>
            <person name="Wang H."/>
            <person name="Wang A."/>
            <person name="Jiang F."/>
            <person name="Liu H."/>
            <person name="Zhao H."/>
            <person name="Xu D."/>
            <person name="Zhang Y."/>
        </authorList>
    </citation>
    <scope>NUCLEOTIDE SEQUENCE [LARGE SCALE GENOMIC DNA]</scope>
    <source>
        <strain evidence="2">cv. Punajuju</strain>
    </source>
</reference>
<name>A0ACB9CSX1_CICIN</name>
<comment type="caution">
    <text evidence="1">The sequence shown here is derived from an EMBL/GenBank/DDBJ whole genome shotgun (WGS) entry which is preliminary data.</text>
</comment>
<protein>
    <submittedName>
        <fullName evidence="1">Uncharacterized protein</fullName>
    </submittedName>
</protein>
<reference evidence="1 2" key="2">
    <citation type="journal article" date="2022" name="Mol. Ecol. Resour.">
        <title>The genomes of chicory, endive, great burdock and yacon provide insights into Asteraceae paleo-polyploidization history and plant inulin production.</title>
        <authorList>
            <person name="Fan W."/>
            <person name="Wang S."/>
            <person name="Wang H."/>
            <person name="Wang A."/>
            <person name="Jiang F."/>
            <person name="Liu H."/>
            <person name="Zhao H."/>
            <person name="Xu D."/>
            <person name="Zhang Y."/>
        </authorList>
    </citation>
    <scope>NUCLEOTIDE SEQUENCE [LARGE SCALE GENOMIC DNA]</scope>
    <source>
        <strain evidence="2">cv. Punajuju</strain>
        <tissue evidence="1">Leaves</tissue>
    </source>
</reference>
<keyword evidence="2" id="KW-1185">Reference proteome</keyword>
<proteinExistence type="predicted"/>
<gene>
    <name evidence="1" type="ORF">L2E82_27182</name>
</gene>